<protein>
    <recommendedName>
        <fullName evidence="6">NAD kinase</fullName>
        <ecNumber evidence="6">2.7.1.23</ecNumber>
    </recommendedName>
    <alternativeName>
        <fullName evidence="6">ATP-dependent NAD kinase</fullName>
    </alternativeName>
</protein>
<keyword evidence="2 6" id="KW-0418">Kinase</keyword>
<keyword evidence="3 6" id="KW-0521">NADP</keyword>
<dbReference type="GO" id="GO:0006741">
    <property type="term" value="P:NADP+ biosynthetic process"/>
    <property type="evidence" value="ECO:0007669"/>
    <property type="project" value="UniProtKB-UniRule"/>
</dbReference>
<dbReference type="PANTHER" id="PTHR20275">
    <property type="entry name" value="NAD KINASE"/>
    <property type="match status" value="1"/>
</dbReference>
<comment type="function">
    <text evidence="6">Involved in the regulation of the intracellular balance of NAD and NADP, and is a key enzyme in the biosynthesis of NADP. Catalyzes specifically the phosphorylation on 2'-hydroxyl of the adenosine moiety of NAD to yield NADP.</text>
</comment>
<feature type="binding site" evidence="6">
    <location>
        <position position="242"/>
    </location>
    <ligand>
        <name>NAD(+)</name>
        <dbReference type="ChEBI" id="CHEBI:57540"/>
    </ligand>
</feature>
<dbReference type="HAMAP" id="MF_00361">
    <property type="entry name" value="NAD_kinase"/>
    <property type="match status" value="1"/>
</dbReference>
<evidence type="ECO:0000256" key="3">
    <source>
        <dbReference type="ARBA" id="ARBA00022857"/>
    </source>
</evidence>
<dbReference type="GO" id="GO:0005737">
    <property type="term" value="C:cytoplasm"/>
    <property type="evidence" value="ECO:0007669"/>
    <property type="project" value="UniProtKB-SubCell"/>
</dbReference>
<comment type="catalytic activity">
    <reaction evidence="5 6">
        <text>NAD(+) + ATP = ADP + NADP(+) + H(+)</text>
        <dbReference type="Rhea" id="RHEA:18629"/>
        <dbReference type="ChEBI" id="CHEBI:15378"/>
        <dbReference type="ChEBI" id="CHEBI:30616"/>
        <dbReference type="ChEBI" id="CHEBI:57540"/>
        <dbReference type="ChEBI" id="CHEBI:58349"/>
        <dbReference type="ChEBI" id="CHEBI:456216"/>
        <dbReference type="EC" id="2.7.1.23"/>
    </reaction>
</comment>
<dbReference type="Gene3D" id="3.40.50.10330">
    <property type="entry name" value="Probable inorganic polyphosphate/atp-NAD kinase, domain 1"/>
    <property type="match status" value="1"/>
</dbReference>
<feature type="binding site" evidence="6">
    <location>
        <position position="73"/>
    </location>
    <ligand>
        <name>NAD(+)</name>
        <dbReference type="ChEBI" id="CHEBI:57540"/>
    </ligand>
</feature>
<dbReference type="GO" id="GO:0046872">
    <property type="term" value="F:metal ion binding"/>
    <property type="evidence" value="ECO:0007669"/>
    <property type="project" value="UniProtKB-UniRule"/>
</dbReference>
<keyword evidence="6" id="KW-0547">Nucleotide-binding</keyword>
<dbReference type="Pfam" id="PF20143">
    <property type="entry name" value="NAD_kinase_C"/>
    <property type="match status" value="1"/>
</dbReference>
<accession>A0A424YET8</accession>
<proteinExistence type="inferred from homology"/>
<dbReference type="InterPro" id="IPR017438">
    <property type="entry name" value="ATP-NAD_kinase_N"/>
</dbReference>
<feature type="binding site" evidence="6">
    <location>
        <begin position="68"/>
        <end position="69"/>
    </location>
    <ligand>
        <name>NAD(+)</name>
        <dbReference type="ChEBI" id="CHEBI:57540"/>
    </ligand>
</feature>
<evidence type="ECO:0000313" key="7">
    <source>
        <dbReference type="EMBL" id="RQD76090.1"/>
    </source>
</evidence>
<dbReference type="PANTHER" id="PTHR20275:SF0">
    <property type="entry name" value="NAD KINASE"/>
    <property type="match status" value="1"/>
</dbReference>
<evidence type="ECO:0000313" key="8">
    <source>
        <dbReference type="Proteomes" id="UP000285138"/>
    </source>
</evidence>
<comment type="subcellular location">
    <subcellularLocation>
        <location evidence="6">Cytoplasm</location>
    </subcellularLocation>
</comment>
<dbReference type="GO" id="GO:0005524">
    <property type="term" value="F:ATP binding"/>
    <property type="evidence" value="ECO:0007669"/>
    <property type="project" value="UniProtKB-KW"/>
</dbReference>
<dbReference type="InterPro" id="IPR002504">
    <property type="entry name" value="NADK"/>
</dbReference>
<feature type="binding site" evidence="6">
    <location>
        <position position="172"/>
    </location>
    <ligand>
        <name>NAD(+)</name>
        <dbReference type="ChEBI" id="CHEBI:57540"/>
    </ligand>
</feature>
<keyword evidence="6" id="KW-0067">ATP-binding</keyword>
<evidence type="ECO:0000256" key="6">
    <source>
        <dbReference type="HAMAP-Rule" id="MF_00361"/>
    </source>
</evidence>
<evidence type="ECO:0000256" key="1">
    <source>
        <dbReference type="ARBA" id="ARBA00022679"/>
    </source>
</evidence>
<evidence type="ECO:0000256" key="2">
    <source>
        <dbReference type="ARBA" id="ARBA00022777"/>
    </source>
</evidence>
<reference evidence="7 8" key="1">
    <citation type="submission" date="2018-08" db="EMBL/GenBank/DDBJ databases">
        <title>The metabolism and importance of syntrophic acetate oxidation coupled to methane or sulfide production in haloalkaline environments.</title>
        <authorList>
            <person name="Timmers P.H.A."/>
            <person name="Vavourakis C.D."/>
            <person name="Sorokin D.Y."/>
            <person name="Sinninghe Damste J.S."/>
            <person name="Muyzer G."/>
            <person name="Stams A.J.M."/>
            <person name="Plugge C.M."/>
        </authorList>
    </citation>
    <scope>NUCLEOTIDE SEQUENCE [LARGE SCALE GENOMIC DNA]</scope>
    <source>
        <strain evidence="7">MSAO_Bac1</strain>
    </source>
</reference>
<sequence length="283" mass="31217">MKAIGITANLHKAEALEVAKKLIELCNAYDLKVYLTVECASLLGKSDMGYSMHEIAEMSDILVVLGGDGTLLKVAREFVTADIPILGVNLGHIGFLAEIEMSDLEQSLERILKGDYEVEERLMLSSQVIRNGEVVASFHSLNDMVVSKGPFSRIIMLEAYVNDQLLETYPGDGVIVASPTGSTAYSLSAGGPIVNPTLKVLIVTPICPHMLHHRSVIISEKEVVHIKVFTQQAEVILTVDGQHGFQLKNNDEIIIQKSEHSTRLVKVSDVNFYALLHRKLRER</sequence>
<evidence type="ECO:0000256" key="4">
    <source>
        <dbReference type="ARBA" id="ARBA00023027"/>
    </source>
</evidence>
<keyword evidence="4 6" id="KW-0520">NAD</keyword>
<feature type="binding site" evidence="6">
    <location>
        <position position="153"/>
    </location>
    <ligand>
        <name>NAD(+)</name>
        <dbReference type="ChEBI" id="CHEBI:57540"/>
    </ligand>
</feature>
<dbReference type="InterPro" id="IPR016064">
    <property type="entry name" value="NAD/diacylglycerol_kinase_sf"/>
</dbReference>
<feature type="binding site" evidence="6">
    <location>
        <begin position="142"/>
        <end position="143"/>
    </location>
    <ligand>
        <name>NAD(+)</name>
        <dbReference type="ChEBI" id="CHEBI:57540"/>
    </ligand>
</feature>
<dbReference type="Proteomes" id="UP000285138">
    <property type="component" value="Unassembled WGS sequence"/>
</dbReference>
<dbReference type="InterPro" id="IPR017437">
    <property type="entry name" value="ATP-NAD_kinase_PpnK-typ_C"/>
</dbReference>
<feature type="binding site" evidence="6">
    <location>
        <begin position="183"/>
        <end position="188"/>
    </location>
    <ligand>
        <name>NAD(+)</name>
        <dbReference type="ChEBI" id="CHEBI:57540"/>
    </ligand>
</feature>
<dbReference type="SUPFAM" id="SSF111331">
    <property type="entry name" value="NAD kinase/diacylglycerol kinase-like"/>
    <property type="match status" value="1"/>
</dbReference>
<gene>
    <name evidence="6" type="primary">nadK</name>
    <name evidence="7" type="ORF">D5R97_04940</name>
</gene>
<dbReference type="GO" id="GO:0019674">
    <property type="term" value="P:NAD+ metabolic process"/>
    <property type="evidence" value="ECO:0007669"/>
    <property type="project" value="InterPro"/>
</dbReference>
<dbReference type="EMBL" id="QZAA01000131">
    <property type="protein sequence ID" value="RQD76090.1"/>
    <property type="molecule type" value="Genomic_DNA"/>
</dbReference>
<feature type="active site" description="Proton acceptor" evidence="6">
    <location>
        <position position="68"/>
    </location>
</feature>
<dbReference type="Gene3D" id="2.60.200.30">
    <property type="entry name" value="Probable inorganic polyphosphate/atp-NAD kinase, domain 2"/>
    <property type="match status" value="1"/>
</dbReference>
<organism evidence="7 8">
    <name type="scientific">Candidatus Syntrophonatronum acetioxidans</name>
    <dbReference type="NCBI Taxonomy" id="1795816"/>
    <lineage>
        <taxon>Bacteria</taxon>
        <taxon>Bacillati</taxon>
        <taxon>Bacillota</taxon>
        <taxon>Clostridia</taxon>
        <taxon>Eubacteriales</taxon>
        <taxon>Syntrophomonadaceae</taxon>
        <taxon>Candidatus Syntrophonatronum</taxon>
    </lineage>
</organism>
<dbReference type="EC" id="2.7.1.23" evidence="6"/>
<keyword evidence="6" id="KW-0963">Cytoplasm</keyword>
<name>A0A424YET8_9FIRM</name>
<evidence type="ECO:0000256" key="5">
    <source>
        <dbReference type="ARBA" id="ARBA00047925"/>
    </source>
</evidence>
<dbReference type="GO" id="GO:0051287">
    <property type="term" value="F:NAD binding"/>
    <property type="evidence" value="ECO:0007669"/>
    <property type="project" value="UniProtKB-ARBA"/>
</dbReference>
<comment type="caution">
    <text evidence="6">Lacks conserved residue(s) required for the propagation of feature annotation.</text>
</comment>
<dbReference type="Pfam" id="PF01513">
    <property type="entry name" value="NAD_kinase"/>
    <property type="match status" value="1"/>
</dbReference>
<comment type="caution">
    <text evidence="7">The sequence shown here is derived from an EMBL/GenBank/DDBJ whole genome shotgun (WGS) entry which is preliminary data.</text>
</comment>
<comment type="similarity">
    <text evidence="6">Belongs to the NAD kinase family.</text>
</comment>
<comment type="cofactor">
    <cofactor evidence="6">
        <name>a divalent metal cation</name>
        <dbReference type="ChEBI" id="CHEBI:60240"/>
    </cofactor>
</comment>
<keyword evidence="1 6" id="KW-0808">Transferase</keyword>
<dbReference type="AlphaFoldDB" id="A0A424YET8"/>
<dbReference type="GO" id="GO:0003951">
    <property type="term" value="F:NAD+ kinase activity"/>
    <property type="evidence" value="ECO:0007669"/>
    <property type="project" value="UniProtKB-UniRule"/>
</dbReference>